<dbReference type="AlphaFoldDB" id="A0A7L4USV9"/>
<dbReference type="RefSeq" id="WP_116495875.1">
    <property type="nucleotide sequence ID" value="NZ_QENZ01000003.1"/>
</dbReference>
<evidence type="ECO:0000256" key="1">
    <source>
        <dbReference type="SAM" id="SignalP"/>
    </source>
</evidence>
<name>A0A7L4USV9_BALHA</name>
<proteinExistence type="predicted"/>
<gene>
    <name evidence="2" type="ORF">C7377_0651</name>
</gene>
<dbReference type="Proteomes" id="UP000251835">
    <property type="component" value="Unassembled WGS sequence"/>
</dbReference>
<accession>A0A7L4USV9</accession>
<evidence type="ECO:0000313" key="3">
    <source>
        <dbReference type="Proteomes" id="UP000251835"/>
    </source>
</evidence>
<sequence>MRKIILFIISLVLSVTAVFAQNFEELYEGYKDVEDVERIKVAPSLFKGISKIMAGVAELSDDMTEEEKEGIKLLENIDEIQLLISEKVDLSKDLKKIKFMKKNNYVLLMESSNADDDIYLYSKDNEKSIFSDVVILIKDKKDKSNLLANIKGNITPENISRLIVITKENCKINSKSKKSK</sequence>
<dbReference type="EMBL" id="QENZ01000003">
    <property type="protein sequence ID" value="PVX52337.1"/>
    <property type="molecule type" value="Genomic_DNA"/>
</dbReference>
<keyword evidence="3" id="KW-1185">Reference proteome</keyword>
<feature type="chain" id="PRO_5029572762" evidence="1">
    <location>
        <begin position="21"/>
        <end position="180"/>
    </location>
</feature>
<keyword evidence="1" id="KW-0732">Signal</keyword>
<dbReference type="Pfam" id="PF14060">
    <property type="entry name" value="DUF4252"/>
    <property type="match status" value="1"/>
</dbReference>
<organism evidence="2 3">
    <name type="scientific">Balneicella halophila</name>
    <dbReference type="NCBI Taxonomy" id="1537566"/>
    <lineage>
        <taxon>Bacteria</taxon>
        <taxon>Pseudomonadati</taxon>
        <taxon>Bacteroidota</taxon>
        <taxon>Bacteroidia</taxon>
        <taxon>Bacteroidales</taxon>
        <taxon>Balneicellaceae</taxon>
        <taxon>Balneicella</taxon>
    </lineage>
</organism>
<comment type="caution">
    <text evidence="2">The sequence shown here is derived from an EMBL/GenBank/DDBJ whole genome shotgun (WGS) entry which is preliminary data.</text>
</comment>
<dbReference type="InterPro" id="IPR025348">
    <property type="entry name" value="DUF4252"/>
</dbReference>
<feature type="signal peptide" evidence="1">
    <location>
        <begin position="1"/>
        <end position="20"/>
    </location>
</feature>
<evidence type="ECO:0000313" key="2">
    <source>
        <dbReference type="EMBL" id="PVX52337.1"/>
    </source>
</evidence>
<reference evidence="2 3" key="1">
    <citation type="submission" date="2018-05" db="EMBL/GenBank/DDBJ databases">
        <title>Genomic Encyclopedia of Type Strains, Phase IV (KMG-IV): sequencing the most valuable type-strain genomes for metagenomic binning, comparative biology and taxonomic classification.</title>
        <authorList>
            <person name="Goeker M."/>
        </authorList>
    </citation>
    <scope>NUCLEOTIDE SEQUENCE [LARGE SCALE GENOMIC DNA]</scope>
    <source>
        <strain evidence="2 3">DSM 28579</strain>
    </source>
</reference>
<protein>
    <submittedName>
        <fullName evidence="2">Uncharacterized protein DUF4252</fullName>
    </submittedName>
</protein>